<proteinExistence type="predicted"/>
<dbReference type="Gene3D" id="1.10.3630.10">
    <property type="entry name" value="yeast vps74-n-term truncation variant domain like"/>
    <property type="match status" value="1"/>
</dbReference>
<reference evidence="5 6" key="1">
    <citation type="submission" date="2019-03" db="EMBL/GenBank/DDBJ databases">
        <title>Genomics of glacier-inhabiting Cryobacterium strains.</title>
        <authorList>
            <person name="Liu Q."/>
            <person name="Xin Y.-H."/>
        </authorList>
    </citation>
    <scope>NUCLEOTIDE SEQUENCE [LARGE SCALE GENOMIC DNA]</scope>
    <source>
        <strain evidence="5 6">TMT2-16</strain>
    </source>
</reference>
<name>A0ABY2JM27_9MICO</name>
<comment type="caution">
    <text evidence="5">The sequence shown here is derived from an EMBL/GenBank/DDBJ whole genome shotgun (WGS) entry which is preliminary data.</text>
</comment>
<protein>
    <submittedName>
        <fullName evidence="5">GPP34 family phosphoprotein</fullName>
    </submittedName>
</protein>
<evidence type="ECO:0000256" key="4">
    <source>
        <dbReference type="ARBA" id="ARBA00023136"/>
    </source>
</evidence>
<dbReference type="InterPro" id="IPR038261">
    <property type="entry name" value="GPP34-like_sf"/>
</dbReference>
<evidence type="ECO:0000256" key="3">
    <source>
        <dbReference type="ARBA" id="ARBA00023121"/>
    </source>
</evidence>
<dbReference type="RefSeq" id="WP_134371884.1">
    <property type="nucleotide sequence ID" value="NZ_SOGO01000008.1"/>
</dbReference>
<keyword evidence="3" id="KW-0446">Lipid-binding</keyword>
<evidence type="ECO:0000256" key="2">
    <source>
        <dbReference type="ARBA" id="ARBA00023034"/>
    </source>
</evidence>
<keyword evidence="6" id="KW-1185">Reference proteome</keyword>
<keyword evidence="4" id="KW-0472">Membrane</keyword>
<gene>
    <name evidence="5" type="ORF">E3T25_02210</name>
</gene>
<accession>A0ABY2JM27</accession>
<evidence type="ECO:0000313" key="5">
    <source>
        <dbReference type="EMBL" id="TFD06373.1"/>
    </source>
</evidence>
<sequence length="212" mass="22864">MTDATTSMPSIAEDVQLMLQQRPGQLEPDQIMPGAGALIELALEGRIRTDPKAGFLTEPADNARLVVVDDSPTGSAMLDDALAAVSARRRPPFAYKVLQPVTVAVVPHLYVARVERGVVRETGGYPTGRDRLEIADESVFFERKSVLARARTLPATVSDPRIGAVIDLLRNNGTYRGESGLLSIIAGDCYPPATRDVISSILRGVRHMSTSQ</sequence>
<organism evidence="5 6">
    <name type="scientific">Cryobacterium sandaracinum</name>
    <dbReference type="NCBI Taxonomy" id="1259247"/>
    <lineage>
        <taxon>Bacteria</taxon>
        <taxon>Bacillati</taxon>
        <taxon>Actinomycetota</taxon>
        <taxon>Actinomycetes</taxon>
        <taxon>Micrococcales</taxon>
        <taxon>Microbacteriaceae</taxon>
        <taxon>Cryobacterium</taxon>
    </lineage>
</organism>
<comment type="subcellular location">
    <subcellularLocation>
        <location evidence="1">Golgi apparatus membrane</location>
        <topology evidence="1">Peripheral membrane protein</topology>
        <orientation evidence="1">Cytoplasmic side</orientation>
    </subcellularLocation>
</comment>
<dbReference type="Pfam" id="PF05719">
    <property type="entry name" value="GPP34"/>
    <property type="match status" value="1"/>
</dbReference>
<dbReference type="EMBL" id="SOGO01000008">
    <property type="protein sequence ID" value="TFD06373.1"/>
    <property type="molecule type" value="Genomic_DNA"/>
</dbReference>
<dbReference type="Proteomes" id="UP000297851">
    <property type="component" value="Unassembled WGS sequence"/>
</dbReference>
<keyword evidence="2" id="KW-0333">Golgi apparatus</keyword>
<evidence type="ECO:0000313" key="6">
    <source>
        <dbReference type="Proteomes" id="UP000297851"/>
    </source>
</evidence>
<evidence type="ECO:0000256" key="1">
    <source>
        <dbReference type="ARBA" id="ARBA00004255"/>
    </source>
</evidence>
<dbReference type="InterPro" id="IPR008628">
    <property type="entry name" value="GPP34-like"/>
</dbReference>